<reference evidence="1 2" key="1">
    <citation type="journal article" date="2022" name="Allergy">
        <title>Genome assembly and annotation of Periplaneta americana reveal a comprehensive cockroach allergen profile.</title>
        <authorList>
            <person name="Wang L."/>
            <person name="Xiong Q."/>
            <person name="Saelim N."/>
            <person name="Wang L."/>
            <person name="Nong W."/>
            <person name="Wan A.T."/>
            <person name="Shi M."/>
            <person name="Liu X."/>
            <person name="Cao Q."/>
            <person name="Hui J.H.L."/>
            <person name="Sookrung N."/>
            <person name="Leung T.F."/>
            <person name="Tungtrongchitr A."/>
            <person name="Tsui S.K.W."/>
        </authorList>
    </citation>
    <scope>NUCLEOTIDE SEQUENCE [LARGE SCALE GENOMIC DNA]</scope>
    <source>
        <strain evidence="1">PWHHKU_190912</strain>
    </source>
</reference>
<dbReference type="Proteomes" id="UP001148838">
    <property type="component" value="Unassembled WGS sequence"/>
</dbReference>
<accession>A0ABQ8T7P8</accession>
<dbReference type="EMBL" id="JAJSOF020000015">
    <property type="protein sequence ID" value="KAJ4442268.1"/>
    <property type="molecule type" value="Genomic_DNA"/>
</dbReference>
<dbReference type="SUPFAM" id="SSF52058">
    <property type="entry name" value="L domain-like"/>
    <property type="match status" value="1"/>
</dbReference>
<sequence>MELFVPNQQEGDETRVVLQYCEDVIHDFNWLVPVQQRTGEIAVMCFCGKAANLHDLPEVKFSNILDLKLKSSFIGCFLKHLNIAQSTELEVYEEKLELTEFVFHQHEDESQDRKNDVTVLDPGLLKLHNLQSLSLPANWLRLVQGALLPRRLKLLELFGNAISDVTALCSSPPTMLLHLGLARNELWDVFSDDCTALAAERDMRQPGLRMGGRMDK</sequence>
<evidence type="ECO:0000313" key="2">
    <source>
        <dbReference type="Proteomes" id="UP001148838"/>
    </source>
</evidence>
<comment type="caution">
    <text evidence="1">The sequence shown here is derived from an EMBL/GenBank/DDBJ whole genome shotgun (WGS) entry which is preliminary data.</text>
</comment>
<name>A0ABQ8T7P8_PERAM</name>
<dbReference type="Gene3D" id="3.80.10.10">
    <property type="entry name" value="Ribonuclease Inhibitor"/>
    <property type="match status" value="1"/>
</dbReference>
<organism evidence="1 2">
    <name type="scientific">Periplaneta americana</name>
    <name type="common">American cockroach</name>
    <name type="synonym">Blatta americana</name>
    <dbReference type="NCBI Taxonomy" id="6978"/>
    <lineage>
        <taxon>Eukaryota</taxon>
        <taxon>Metazoa</taxon>
        <taxon>Ecdysozoa</taxon>
        <taxon>Arthropoda</taxon>
        <taxon>Hexapoda</taxon>
        <taxon>Insecta</taxon>
        <taxon>Pterygota</taxon>
        <taxon>Neoptera</taxon>
        <taxon>Polyneoptera</taxon>
        <taxon>Dictyoptera</taxon>
        <taxon>Blattodea</taxon>
        <taxon>Blattoidea</taxon>
        <taxon>Blattidae</taxon>
        <taxon>Blattinae</taxon>
        <taxon>Periplaneta</taxon>
    </lineage>
</organism>
<evidence type="ECO:0000313" key="1">
    <source>
        <dbReference type="EMBL" id="KAJ4442268.1"/>
    </source>
</evidence>
<dbReference type="InterPro" id="IPR032675">
    <property type="entry name" value="LRR_dom_sf"/>
</dbReference>
<proteinExistence type="predicted"/>
<gene>
    <name evidence="1" type="ORF">ANN_12134</name>
</gene>
<keyword evidence="2" id="KW-1185">Reference proteome</keyword>
<protein>
    <submittedName>
        <fullName evidence="1">Uncharacterized protein</fullName>
    </submittedName>
</protein>